<dbReference type="PROSITE" id="PS50011">
    <property type="entry name" value="PROTEIN_KINASE_DOM"/>
    <property type="match status" value="1"/>
</dbReference>
<dbReference type="GO" id="GO:0005524">
    <property type="term" value="F:ATP binding"/>
    <property type="evidence" value="ECO:0007669"/>
    <property type="project" value="InterPro"/>
</dbReference>
<keyword evidence="3" id="KW-1185">Reference proteome</keyword>
<gene>
    <name evidence="2" type="ORF">NLI96_g8109</name>
</gene>
<dbReference type="GO" id="GO:0004672">
    <property type="term" value="F:protein kinase activity"/>
    <property type="evidence" value="ECO:0007669"/>
    <property type="project" value="InterPro"/>
</dbReference>
<dbReference type="SUPFAM" id="SSF56112">
    <property type="entry name" value="Protein kinase-like (PK-like)"/>
    <property type="match status" value="1"/>
</dbReference>
<dbReference type="Proteomes" id="UP001212997">
    <property type="component" value="Unassembled WGS sequence"/>
</dbReference>
<comment type="caution">
    <text evidence="2">The sequence shown here is derived from an EMBL/GenBank/DDBJ whole genome shotgun (WGS) entry which is preliminary data.</text>
</comment>
<dbReference type="SMART" id="SM00220">
    <property type="entry name" value="S_TKc"/>
    <property type="match status" value="1"/>
</dbReference>
<proteinExistence type="predicted"/>
<evidence type="ECO:0000313" key="3">
    <source>
        <dbReference type="Proteomes" id="UP001212997"/>
    </source>
</evidence>
<dbReference type="Gene3D" id="1.10.510.10">
    <property type="entry name" value="Transferase(Phosphotransferase) domain 1"/>
    <property type="match status" value="1"/>
</dbReference>
<sequence length="396" mass="46844">MSSTKQPLQLLQPLQKFEPFAFHKLDEFETFWMEHQQWLEEKGYMLRPRYRPGWVPSWDINDEDVWPYDVEDAIPCHHPDLMDATRISDNAMVSMKRMEDGLENEIASYFSTEPLASHPHNHCVPVYEVLKVPDCDNMVIIVMPQLRPFNKPRFKSVGEAVEFFRQMFEGLQFMHQCNVAHRHVLYLHATQAMLTSHRDCTLLNIMMDPRPSFPKMFHPAKISRSRDFKSSAKFHTRTARPTNYLFIDFGLSLKFKPGQDHKAIPIRGGDKSVPEFVWNSRKQPYDPFPVDVYYLGNLIRREFLQKAKGVEFIEPLIADMVQDDPTKRPTMDEVVSRYDKMMRSLSHFQLRSRLAQRDEGPWWYAYPTFRTIAHVYRTTIHICTFRNPIPRHKPSH</sequence>
<dbReference type="AlphaFoldDB" id="A0AAD5UZS8"/>
<protein>
    <recommendedName>
        <fullName evidence="1">Protein kinase domain-containing protein</fullName>
    </recommendedName>
</protein>
<reference evidence="2" key="1">
    <citation type="submission" date="2022-07" db="EMBL/GenBank/DDBJ databases">
        <title>Genome Sequence of Physisporinus lineatus.</title>
        <authorList>
            <person name="Buettner E."/>
        </authorList>
    </citation>
    <scope>NUCLEOTIDE SEQUENCE</scope>
    <source>
        <strain evidence="2">VT162</strain>
    </source>
</reference>
<dbReference type="InterPro" id="IPR011009">
    <property type="entry name" value="Kinase-like_dom_sf"/>
</dbReference>
<name>A0AAD5UZS8_9APHY</name>
<organism evidence="2 3">
    <name type="scientific">Meripilus lineatus</name>
    <dbReference type="NCBI Taxonomy" id="2056292"/>
    <lineage>
        <taxon>Eukaryota</taxon>
        <taxon>Fungi</taxon>
        <taxon>Dikarya</taxon>
        <taxon>Basidiomycota</taxon>
        <taxon>Agaricomycotina</taxon>
        <taxon>Agaricomycetes</taxon>
        <taxon>Polyporales</taxon>
        <taxon>Meripilaceae</taxon>
        <taxon>Meripilus</taxon>
    </lineage>
</organism>
<evidence type="ECO:0000259" key="1">
    <source>
        <dbReference type="PROSITE" id="PS50011"/>
    </source>
</evidence>
<feature type="domain" description="Protein kinase" evidence="1">
    <location>
        <begin position="1"/>
        <end position="396"/>
    </location>
</feature>
<dbReference type="EMBL" id="JANAWD010000356">
    <property type="protein sequence ID" value="KAJ3480766.1"/>
    <property type="molecule type" value="Genomic_DNA"/>
</dbReference>
<dbReference type="InterPro" id="IPR000719">
    <property type="entry name" value="Prot_kinase_dom"/>
</dbReference>
<evidence type="ECO:0000313" key="2">
    <source>
        <dbReference type="EMBL" id="KAJ3480766.1"/>
    </source>
</evidence>
<accession>A0AAD5UZS8</accession>